<proteinExistence type="inferred from homology"/>
<gene>
    <name evidence="11" type="ORF">SAMN05660443_0773</name>
</gene>
<evidence type="ECO:0000256" key="5">
    <source>
        <dbReference type="ARBA" id="ARBA00022692"/>
    </source>
</evidence>
<keyword evidence="4" id="KW-1003">Cell membrane</keyword>
<dbReference type="GO" id="GO:0006935">
    <property type="term" value="P:chemotaxis"/>
    <property type="evidence" value="ECO:0007669"/>
    <property type="project" value="InterPro"/>
</dbReference>
<keyword evidence="6" id="KW-0283">Flagellar rotation</keyword>
<organism evidence="11 12">
    <name type="scientific">Marinospirillum celere</name>
    <dbReference type="NCBI Taxonomy" id="1122252"/>
    <lineage>
        <taxon>Bacteria</taxon>
        <taxon>Pseudomonadati</taxon>
        <taxon>Pseudomonadota</taxon>
        <taxon>Gammaproteobacteria</taxon>
        <taxon>Oceanospirillales</taxon>
        <taxon>Oceanospirillaceae</taxon>
        <taxon>Marinospirillum</taxon>
    </lineage>
</organism>
<evidence type="ECO:0000256" key="4">
    <source>
        <dbReference type="ARBA" id="ARBA00022475"/>
    </source>
</evidence>
<evidence type="ECO:0000256" key="1">
    <source>
        <dbReference type="ARBA" id="ARBA00004651"/>
    </source>
</evidence>
<dbReference type="PANTHER" id="PTHR30433">
    <property type="entry name" value="CHEMOTAXIS PROTEIN MOTA"/>
    <property type="match status" value="1"/>
</dbReference>
<evidence type="ECO:0000256" key="8">
    <source>
        <dbReference type="ARBA" id="ARBA00023136"/>
    </source>
</evidence>
<evidence type="ECO:0000256" key="7">
    <source>
        <dbReference type="ARBA" id="ARBA00022989"/>
    </source>
</evidence>
<keyword evidence="12" id="KW-1185">Reference proteome</keyword>
<dbReference type="Pfam" id="PF01618">
    <property type="entry name" value="MotA_ExbB"/>
    <property type="match status" value="1"/>
</dbReference>
<accession>A0A1I1EUT0</accession>
<dbReference type="InterPro" id="IPR002898">
    <property type="entry name" value="MotA_ExbB_proton_chnl"/>
</dbReference>
<evidence type="ECO:0000259" key="10">
    <source>
        <dbReference type="Pfam" id="PF01618"/>
    </source>
</evidence>
<feature type="transmembrane region" description="Helical" evidence="9">
    <location>
        <begin position="179"/>
        <end position="199"/>
    </location>
</feature>
<dbReference type="OrthoDB" id="9806929at2"/>
<evidence type="ECO:0000313" key="11">
    <source>
        <dbReference type="EMBL" id="SFB89278.1"/>
    </source>
</evidence>
<dbReference type="GO" id="GO:0071978">
    <property type="term" value="P:bacterial-type flagellum-dependent swarming motility"/>
    <property type="evidence" value="ECO:0007669"/>
    <property type="project" value="InterPro"/>
</dbReference>
<dbReference type="EMBL" id="FOLH01000001">
    <property type="protein sequence ID" value="SFB89278.1"/>
    <property type="molecule type" value="Genomic_DNA"/>
</dbReference>
<name>A0A1I1EUT0_9GAMM</name>
<dbReference type="STRING" id="1122252.SAMN05660443_0773"/>
<feature type="transmembrane region" description="Helical" evidence="9">
    <location>
        <begin position="33"/>
        <end position="50"/>
    </location>
</feature>
<comment type="similarity">
    <text evidence="2">Belongs to the MotA family.</text>
</comment>
<dbReference type="PANTHER" id="PTHR30433:SF2">
    <property type="entry name" value="MOTILITY PROTEIN A"/>
    <property type="match status" value="1"/>
</dbReference>
<evidence type="ECO:0000256" key="6">
    <source>
        <dbReference type="ARBA" id="ARBA00022779"/>
    </source>
</evidence>
<reference evidence="11 12" key="1">
    <citation type="submission" date="2016-10" db="EMBL/GenBank/DDBJ databases">
        <authorList>
            <person name="de Groot N.N."/>
        </authorList>
    </citation>
    <scope>NUCLEOTIDE SEQUENCE [LARGE SCALE GENOMIC DNA]</scope>
    <source>
        <strain evidence="11 12">DSM 18438</strain>
    </source>
</reference>
<sequence>MDLATLLGLVLGFTLIVLAIITAADIGLFFNLPGILLVMGGTFSAALIKFRVQSYLVGIKEGFATAFFERNDNPREIIALANRLSRIARRNGLLGLEDEPIDNPFFQKGVQMCVDGSAPEFIQEVLQKEMLLTIDRKSIGERVFRAFGDLCPAFGMLGTLVGLVAMLNNLDDPTALGPGMAIALLTTFYGSLMAQLVFLPIADKLALKGEELSNNMELIIDSVMGIYNGMNPQVLDELLETYLPEYQRGTVNMNEEVE</sequence>
<evidence type="ECO:0000256" key="2">
    <source>
        <dbReference type="ARBA" id="ARBA00008038"/>
    </source>
</evidence>
<dbReference type="InterPro" id="IPR000540">
    <property type="entry name" value="Flag_MotA_CS"/>
</dbReference>
<evidence type="ECO:0000256" key="9">
    <source>
        <dbReference type="SAM" id="Phobius"/>
    </source>
</evidence>
<keyword evidence="3" id="KW-0813">Transport</keyword>
<evidence type="ECO:0000256" key="3">
    <source>
        <dbReference type="ARBA" id="ARBA00022448"/>
    </source>
</evidence>
<comment type="subcellular location">
    <subcellularLocation>
        <location evidence="1">Cell membrane</location>
        <topology evidence="1">Multi-pass membrane protein</topology>
    </subcellularLocation>
</comment>
<protein>
    <submittedName>
        <fullName evidence="11">Chemotaxis protein MotA</fullName>
    </submittedName>
</protein>
<keyword evidence="5 9" id="KW-0812">Transmembrane</keyword>
<dbReference type="Proteomes" id="UP000199058">
    <property type="component" value="Unassembled WGS sequence"/>
</dbReference>
<dbReference type="InterPro" id="IPR047055">
    <property type="entry name" value="MotA-like"/>
</dbReference>
<dbReference type="GO" id="GO:0005886">
    <property type="term" value="C:plasma membrane"/>
    <property type="evidence" value="ECO:0007669"/>
    <property type="project" value="UniProtKB-SubCell"/>
</dbReference>
<dbReference type="RefSeq" id="WP_091959389.1">
    <property type="nucleotide sequence ID" value="NZ_FOLH01000001.1"/>
</dbReference>
<feature type="transmembrane region" description="Helical" evidence="9">
    <location>
        <begin position="146"/>
        <end position="167"/>
    </location>
</feature>
<keyword evidence="8 9" id="KW-0472">Membrane</keyword>
<evidence type="ECO:0000313" key="12">
    <source>
        <dbReference type="Proteomes" id="UP000199058"/>
    </source>
</evidence>
<feature type="domain" description="MotA/TolQ/ExbB proton channel" evidence="10">
    <location>
        <begin position="101"/>
        <end position="217"/>
    </location>
</feature>
<dbReference type="AlphaFoldDB" id="A0A1I1EUT0"/>
<dbReference type="PROSITE" id="PS01307">
    <property type="entry name" value="MOTA"/>
    <property type="match status" value="1"/>
</dbReference>
<keyword evidence="7 9" id="KW-1133">Transmembrane helix</keyword>